<evidence type="ECO:0000313" key="7">
    <source>
        <dbReference type="EMBL" id="RKP37100.1"/>
    </source>
</evidence>
<dbReference type="InterPro" id="IPR027417">
    <property type="entry name" value="P-loop_NTPase"/>
</dbReference>
<feature type="binding site" evidence="4">
    <location>
        <begin position="23"/>
        <end position="30"/>
    </location>
    <ligand>
        <name>GTP</name>
        <dbReference type="ChEBI" id="CHEBI:37565"/>
    </ligand>
</feature>
<feature type="binding site" evidence="4">
    <location>
        <position position="69"/>
    </location>
    <ligand>
        <name>GTP</name>
        <dbReference type="ChEBI" id="CHEBI:37565"/>
    </ligand>
</feature>
<evidence type="ECO:0000256" key="3">
    <source>
        <dbReference type="ARBA" id="ARBA00023134"/>
    </source>
</evidence>
<keyword evidence="2 4" id="KW-0547">Nucleotide-binding</keyword>
<protein>
    <submittedName>
        <fullName evidence="7">ADP-ribosylation factor-like protein 5B-like protein</fullName>
    </submittedName>
</protein>
<dbReference type="NCBIfam" id="TIGR00231">
    <property type="entry name" value="small_GTP"/>
    <property type="match status" value="1"/>
</dbReference>
<dbReference type="FunFam" id="3.40.50.300:FF:000412">
    <property type="entry name" value="ADP-ribosylation factor 1"/>
    <property type="match status" value="1"/>
</dbReference>
<feature type="binding site" evidence="4">
    <location>
        <begin position="125"/>
        <end position="128"/>
    </location>
    <ligand>
        <name>GTP</name>
        <dbReference type="ChEBI" id="CHEBI:37565"/>
    </ligand>
</feature>
<keyword evidence="8" id="KW-1185">Reference proteome</keyword>
<gene>
    <name evidence="7" type="ORF">BJ085DRAFT_18086</name>
</gene>
<dbReference type="AlphaFoldDB" id="A0A4P9ZWN3"/>
<dbReference type="PROSITE" id="PS51417">
    <property type="entry name" value="ARF"/>
    <property type="match status" value="1"/>
</dbReference>
<dbReference type="InterPro" id="IPR006689">
    <property type="entry name" value="Small_GTPase_ARF/SAR"/>
</dbReference>
<organism evidence="7 8">
    <name type="scientific">Dimargaris cristalligena</name>
    <dbReference type="NCBI Taxonomy" id="215637"/>
    <lineage>
        <taxon>Eukaryota</taxon>
        <taxon>Fungi</taxon>
        <taxon>Fungi incertae sedis</taxon>
        <taxon>Zoopagomycota</taxon>
        <taxon>Kickxellomycotina</taxon>
        <taxon>Dimargaritomycetes</taxon>
        <taxon>Dimargaritales</taxon>
        <taxon>Dimargaritaceae</taxon>
        <taxon>Dimargaris</taxon>
    </lineage>
</organism>
<dbReference type="Proteomes" id="UP000268162">
    <property type="component" value="Unassembled WGS sequence"/>
</dbReference>
<evidence type="ECO:0000313" key="8">
    <source>
        <dbReference type="Proteomes" id="UP000268162"/>
    </source>
</evidence>
<sequence>MGIIASKLRTLFGAGNHKLVIIGLDNAGKTTILYKLMMDEVVETTPTIGSNVEEVRFRNLKFLVWDVGGQDALRTTWSTYYCDTKAVILVIDSSDQGRLHIAKRELHRMLQDENTHDAPVLIYANKQDMPQSLTATQISNLLGLVEIKDRPWHIQACSAIKGDGLIEGMAWVADQIR</sequence>
<dbReference type="InterPro" id="IPR005225">
    <property type="entry name" value="Small_GTP-bd"/>
</dbReference>
<dbReference type="GO" id="GO:0005525">
    <property type="term" value="F:GTP binding"/>
    <property type="evidence" value="ECO:0007669"/>
    <property type="project" value="UniProtKB-KW"/>
</dbReference>
<feature type="binding site" evidence="5">
    <location>
        <position position="47"/>
    </location>
    <ligand>
        <name>Mg(2+)</name>
        <dbReference type="ChEBI" id="CHEBI:18420"/>
    </ligand>
</feature>
<evidence type="ECO:0000256" key="5">
    <source>
        <dbReference type="PIRSR" id="PIRSR606689-2"/>
    </source>
</evidence>
<dbReference type="InterPro" id="IPR024156">
    <property type="entry name" value="Small_GTPase_ARF"/>
</dbReference>
<evidence type="ECO:0000256" key="6">
    <source>
        <dbReference type="RuleBase" id="RU003925"/>
    </source>
</evidence>
<dbReference type="SMART" id="SM00178">
    <property type="entry name" value="SAR"/>
    <property type="match status" value="1"/>
</dbReference>
<dbReference type="SMART" id="SM00177">
    <property type="entry name" value="ARF"/>
    <property type="match status" value="1"/>
</dbReference>
<dbReference type="PRINTS" id="PR00328">
    <property type="entry name" value="SAR1GTPBP"/>
</dbReference>
<keyword evidence="3 4" id="KW-0342">GTP-binding</keyword>
<dbReference type="EMBL" id="ML002544">
    <property type="protein sequence ID" value="RKP37100.1"/>
    <property type="molecule type" value="Genomic_DNA"/>
</dbReference>
<proteinExistence type="inferred from homology"/>
<evidence type="ECO:0000256" key="1">
    <source>
        <dbReference type="ARBA" id="ARBA00010290"/>
    </source>
</evidence>
<dbReference type="Gene3D" id="3.40.50.300">
    <property type="entry name" value="P-loop containing nucleotide triphosphate hydrolases"/>
    <property type="match status" value="1"/>
</dbReference>
<comment type="similarity">
    <text evidence="1 6">Belongs to the small GTPase superfamily. Arf family.</text>
</comment>
<dbReference type="PANTHER" id="PTHR11711">
    <property type="entry name" value="ADP RIBOSYLATION FACTOR-RELATED"/>
    <property type="match status" value="1"/>
</dbReference>
<reference evidence="8" key="1">
    <citation type="journal article" date="2018" name="Nat. Microbiol.">
        <title>Leveraging single-cell genomics to expand the fungal tree of life.</title>
        <authorList>
            <person name="Ahrendt S.R."/>
            <person name="Quandt C.A."/>
            <person name="Ciobanu D."/>
            <person name="Clum A."/>
            <person name="Salamov A."/>
            <person name="Andreopoulos B."/>
            <person name="Cheng J.F."/>
            <person name="Woyke T."/>
            <person name="Pelin A."/>
            <person name="Henrissat B."/>
            <person name="Reynolds N.K."/>
            <person name="Benny G.L."/>
            <person name="Smith M.E."/>
            <person name="James T.Y."/>
            <person name="Grigoriev I.V."/>
        </authorList>
    </citation>
    <scope>NUCLEOTIDE SEQUENCE [LARGE SCALE GENOMIC DNA]</scope>
    <source>
        <strain evidence="8">RSA 468</strain>
    </source>
</reference>
<dbReference type="GO" id="GO:0003924">
    <property type="term" value="F:GTPase activity"/>
    <property type="evidence" value="ECO:0007669"/>
    <property type="project" value="InterPro"/>
</dbReference>
<accession>A0A4P9ZWN3</accession>
<keyword evidence="5" id="KW-0460">Magnesium</keyword>
<dbReference type="SUPFAM" id="SSF52540">
    <property type="entry name" value="P-loop containing nucleoside triphosphate hydrolases"/>
    <property type="match status" value="1"/>
</dbReference>
<dbReference type="Pfam" id="PF00025">
    <property type="entry name" value="Arf"/>
    <property type="match status" value="1"/>
</dbReference>
<dbReference type="SMART" id="SM00175">
    <property type="entry name" value="RAB"/>
    <property type="match status" value="1"/>
</dbReference>
<dbReference type="GO" id="GO:0030010">
    <property type="term" value="P:establishment of cell polarity"/>
    <property type="evidence" value="ECO:0007669"/>
    <property type="project" value="UniProtKB-ARBA"/>
</dbReference>
<evidence type="ECO:0000256" key="2">
    <source>
        <dbReference type="ARBA" id="ARBA00022741"/>
    </source>
</evidence>
<feature type="binding site" evidence="5">
    <location>
        <position position="30"/>
    </location>
    <ligand>
        <name>Mg(2+)</name>
        <dbReference type="ChEBI" id="CHEBI:18420"/>
    </ligand>
</feature>
<name>A0A4P9ZWN3_9FUNG</name>
<dbReference type="GO" id="GO:0046872">
    <property type="term" value="F:metal ion binding"/>
    <property type="evidence" value="ECO:0007669"/>
    <property type="project" value="UniProtKB-KW"/>
</dbReference>
<evidence type="ECO:0000256" key="4">
    <source>
        <dbReference type="PIRSR" id="PIRSR606689-1"/>
    </source>
</evidence>
<dbReference type="STRING" id="215637.A0A4P9ZWN3"/>
<keyword evidence="5" id="KW-0479">Metal-binding</keyword>